<comment type="caution">
    <text evidence="1">The sequence shown here is derived from an EMBL/GenBank/DDBJ whole genome shotgun (WGS) entry which is preliminary data.</text>
</comment>
<dbReference type="AlphaFoldDB" id="X1C0Y9"/>
<feature type="non-terminal residue" evidence="1">
    <location>
        <position position="138"/>
    </location>
</feature>
<proteinExistence type="predicted"/>
<reference evidence="1" key="1">
    <citation type="journal article" date="2014" name="Front. Microbiol.">
        <title>High frequency of phylogenetically diverse reductive dehalogenase-homologous genes in deep subseafloor sedimentary metagenomes.</title>
        <authorList>
            <person name="Kawai M."/>
            <person name="Futagami T."/>
            <person name="Toyoda A."/>
            <person name="Takaki Y."/>
            <person name="Nishi S."/>
            <person name="Hori S."/>
            <person name="Arai W."/>
            <person name="Tsubouchi T."/>
            <person name="Morono Y."/>
            <person name="Uchiyama I."/>
            <person name="Ito T."/>
            <person name="Fujiyama A."/>
            <person name="Inagaki F."/>
            <person name="Takami H."/>
        </authorList>
    </citation>
    <scope>NUCLEOTIDE SEQUENCE</scope>
    <source>
        <strain evidence="1">Expedition CK06-06</strain>
    </source>
</reference>
<protein>
    <recommendedName>
        <fullName evidence="2">Radical SAM core domain-containing protein</fullName>
    </recommendedName>
</protein>
<sequence>MSKNRNLLRKFEMGTQTWSDYSEILSLDLKDLKPFLKLAYNLKKQNFGNLLKIYTPNKRFPAISITGSECSMHCEHCNKKYLDGMKPILNNNELKTFLMDLHNNDGIGVLLSGGCLPDGSVPLLNYLDSIKEIKEKTN</sequence>
<accession>X1C0Y9</accession>
<evidence type="ECO:0008006" key="2">
    <source>
        <dbReference type="Google" id="ProtNLM"/>
    </source>
</evidence>
<dbReference type="EMBL" id="BART01011588">
    <property type="protein sequence ID" value="GAG86992.1"/>
    <property type="molecule type" value="Genomic_DNA"/>
</dbReference>
<evidence type="ECO:0000313" key="1">
    <source>
        <dbReference type="EMBL" id="GAG86992.1"/>
    </source>
</evidence>
<organism evidence="1">
    <name type="scientific">marine sediment metagenome</name>
    <dbReference type="NCBI Taxonomy" id="412755"/>
    <lineage>
        <taxon>unclassified sequences</taxon>
        <taxon>metagenomes</taxon>
        <taxon>ecological metagenomes</taxon>
    </lineage>
</organism>
<gene>
    <name evidence="1" type="ORF">S01H4_24613</name>
</gene>
<name>X1C0Y9_9ZZZZ</name>